<dbReference type="Proteomes" id="UP001320706">
    <property type="component" value="Unassembled WGS sequence"/>
</dbReference>
<sequence length="406" mass="44729">MESVKGIDSSRFRSLISRDTTSYPMSCTSRVHPTLQAKRRSRLAPPPPQLHPILVLRPHGHRHGLDPAAPTPLHHPLALHHLDHHLLPQHHDLRPFPRRLGRPLCALSGDLERHGAASDAESVPGHGADGAGDGGQHGCVGVRAGVGRVGYVARLGVVVGGCRGLCRGLLRHVLDHVCSSPLLHLQIGTDAPLENILTRCNSPINDGDIPAPDRRQHRRVRLRKLHPLGRRSPARHDHPRHLFPPPHAPPPPAEGGHRELLPPTRTTGTRRVCHHAARHRAVRHWSCRRADHVGDGDAVALHRCGGHCEGQIPLQHGMVGFHFPVGHCGAEHDTAGQGARFNVLQCFGRGAGVYGGGALACRCCWNSAEELDRRDVLRSMSFRSEAKRCWQGKLRRKEDWETKMNW</sequence>
<evidence type="ECO:0000313" key="1">
    <source>
        <dbReference type="EMBL" id="KAK8213389.1"/>
    </source>
</evidence>
<accession>A0ACC3SIJ2</accession>
<keyword evidence="2" id="KW-1185">Reference proteome</keyword>
<reference evidence="1" key="1">
    <citation type="submission" date="2024-02" db="EMBL/GenBank/DDBJ databases">
        <title>Metagenome Assembled Genome of Zalaria obscura JY119.</title>
        <authorList>
            <person name="Vighnesh L."/>
            <person name="Jagadeeshwari U."/>
            <person name="Venkata Ramana C."/>
            <person name="Sasikala C."/>
        </authorList>
    </citation>
    <scope>NUCLEOTIDE SEQUENCE</scope>
    <source>
        <strain evidence="1">JY119</strain>
    </source>
</reference>
<dbReference type="EMBL" id="JAMKPW020000011">
    <property type="protein sequence ID" value="KAK8213389.1"/>
    <property type="molecule type" value="Genomic_DNA"/>
</dbReference>
<protein>
    <submittedName>
        <fullName evidence="1">Uncharacterized protein</fullName>
    </submittedName>
</protein>
<name>A0ACC3SIJ2_9PEZI</name>
<organism evidence="1 2">
    <name type="scientific">Zalaria obscura</name>
    <dbReference type="NCBI Taxonomy" id="2024903"/>
    <lineage>
        <taxon>Eukaryota</taxon>
        <taxon>Fungi</taxon>
        <taxon>Dikarya</taxon>
        <taxon>Ascomycota</taxon>
        <taxon>Pezizomycotina</taxon>
        <taxon>Dothideomycetes</taxon>
        <taxon>Dothideomycetidae</taxon>
        <taxon>Dothideales</taxon>
        <taxon>Zalariaceae</taxon>
        <taxon>Zalaria</taxon>
    </lineage>
</organism>
<evidence type="ECO:0000313" key="2">
    <source>
        <dbReference type="Proteomes" id="UP001320706"/>
    </source>
</evidence>
<comment type="caution">
    <text evidence="1">The sequence shown here is derived from an EMBL/GenBank/DDBJ whole genome shotgun (WGS) entry which is preliminary data.</text>
</comment>
<gene>
    <name evidence="1" type="ORF">M8818_002688</name>
</gene>
<proteinExistence type="predicted"/>